<accession>A0A0B7K227</accession>
<dbReference type="GO" id="GO:0003729">
    <property type="term" value="F:mRNA binding"/>
    <property type="evidence" value="ECO:0007669"/>
    <property type="project" value="TreeGrafter"/>
</dbReference>
<dbReference type="InterPro" id="IPR011993">
    <property type="entry name" value="PH-like_dom_sf"/>
</dbReference>
<evidence type="ECO:0000256" key="1">
    <source>
        <dbReference type="ARBA" id="ARBA00004496"/>
    </source>
</evidence>
<feature type="compositionally biased region" description="Basic residues" evidence="5">
    <location>
        <begin position="1"/>
        <end position="16"/>
    </location>
</feature>
<comment type="subcellular location">
    <subcellularLocation>
        <location evidence="1">Cytoplasm</location>
    </subcellularLocation>
</comment>
<evidence type="ECO:0000256" key="5">
    <source>
        <dbReference type="SAM" id="MobiDB-lite"/>
    </source>
</evidence>
<protein>
    <submittedName>
        <fullName evidence="6">Uncharacterized protein</fullName>
    </submittedName>
</protein>
<dbReference type="GO" id="GO:0006397">
    <property type="term" value="P:mRNA processing"/>
    <property type="evidence" value="ECO:0007669"/>
    <property type="project" value="UniProtKB-KW"/>
</dbReference>
<gene>
    <name evidence="6" type="ORF">BN869_000005684_1</name>
</gene>
<keyword evidence="4" id="KW-0507">mRNA processing</keyword>
<dbReference type="Pfam" id="PF06058">
    <property type="entry name" value="DCP1"/>
    <property type="match status" value="1"/>
</dbReference>
<reference evidence="6" key="1">
    <citation type="submission" date="2015-01" db="EMBL/GenBank/DDBJ databases">
        <authorList>
            <person name="Durling Mikael"/>
        </authorList>
    </citation>
    <scope>NUCLEOTIDE SEQUENCE</scope>
</reference>
<dbReference type="PANTHER" id="PTHR16290:SF0">
    <property type="entry name" value="DECAPPING PROTEIN 1, ISOFORM A"/>
    <property type="match status" value="1"/>
</dbReference>
<dbReference type="InterPro" id="IPR010334">
    <property type="entry name" value="Dcp1"/>
</dbReference>
<dbReference type="Gene3D" id="2.30.29.30">
    <property type="entry name" value="Pleckstrin-homology domain (PH domain)/Phosphotyrosine-binding domain (PTB)"/>
    <property type="match status" value="1"/>
</dbReference>
<evidence type="ECO:0000256" key="4">
    <source>
        <dbReference type="ARBA" id="ARBA00022664"/>
    </source>
</evidence>
<keyword evidence="3" id="KW-0963">Cytoplasm</keyword>
<evidence type="ECO:0000313" key="6">
    <source>
        <dbReference type="EMBL" id="CEO49627.1"/>
    </source>
</evidence>
<dbReference type="PANTHER" id="PTHR16290">
    <property type="entry name" value="TRANSCRIPTION FACTOR SMIF DECAPPING ENZYME DCP1"/>
    <property type="match status" value="1"/>
</dbReference>
<dbReference type="GO" id="GO:0000932">
    <property type="term" value="C:P-body"/>
    <property type="evidence" value="ECO:0007669"/>
    <property type="project" value="TreeGrafter"/>
</dbReference>
<dbReference type="SUPFAM" id="SSF50729">
    <property type="entry name" value="PH domain-like"/>
    <property type="match status" value="1"/>
</dbReference>
<proteinExistence type="inferred from homology"/>
<dbReference type="EMBL" id="CDPU01000015">
    <property type="protein sequence ID" value="CEO49627.1"/>
    <property type="molecule type" value="Genomic_DNA"/>
</dbReference>
<name>A0A0B7K227_BIOOC</name>
<dbReference type="GO" id="GO:0000290">
    <property type="term" value="P:deadenylation-dependent decapping of nuclear-transcribed mRNA"/>
    <property type="evidence" value="ECO:0007669"/>
    <property type="project" value="InterPro"/>
</dbReference>
<sequence length="190" mass="21063">MSKATPRRSRHNRHPSNRIPAISDYESDAAQMQPEYDYAPPPPTRTNTELNLAVLQRYLPSIRTILSIAASAVIYTFAPTEQRWDKSGVEGTIHVEVMDELVIMRVEDDGSTRRGEQVLGVWVHNDKTETRDVNAAVIQESWKAARVAGRTEDQGPELGPAMQAIGSEGRLTIDDLFRSQAEARAAHGAS</sequence>
<dbReference type="AlphaFoldDB" id="A0A0B7K227"/>
<dbReference type="GO" id="GO:0008047">
    <property type="term" value="F:enzyme activator activity"/>
    <property type="evidence" value="ECO:0007669"/>
    <property type="project" value="InterPro"/>
</dbReference>
<evidence type="ECO:0000256" key="3">
    <source>
        <dbReference type="ARBA" id="ARBA00022490"/>
    </source>
</evidence>
<comment type="similarity">
    <text evidence="2">Belongs to the DCP1 family.</text>
</comment>
<organism evidence="6">
    <name type="scientific">Bionectria ochroleuca</name>
    <name type="common">Gliocladium roseum</name>
    <dbReference type="NCBI Taxonomy" id="29856"/>
    <lineage>
        <taxon>Eukaryota</taxon>
        <taxon>Fungi</taxon>
        <taxon>Dikarya</taxon>
        <taxon>Ascomycota</taxon>
        <taxon>Pezizomycotina</taxon>
        <taxon>Sordariomycetes</taxon>
        <taxon>Hypocreomycetidae</taxon>
        <taxon>Hypocreales</taxon>
        <taxon>Bionectriaceae</taxon>
        <taxon>Clonostachys</taxon>
    </lineage>
</organism>
<feature type="region of interest" description="Disordered" evidence="5">
    <location>
        <begin position="1"/>
        <end position="42"/>
    </location>
</feature>
<dbReference type="GO" id="GO:0031087">
    <property type="term" value="P:deadenylation-independent decapping of nuclear-transcribed mRNA"/>
    <property type="evidence" value="ECO:0007669"/>
    <property type="project" value="TreeGrafter"/>
</dbReference>
<evidence type="ECO:0000256" key="2">
    <source>
        <dbReference type="ARBA" id="ARBA00008778"/>
    </source>
</evidence>